<sequence length="586" mass="64738">MAIGQLPLELEVPPWAFLSARKTPWWLEVECWSLGILSLAMLCLAPLVTPLSMAEATVGRAALEMLLSQEWVVPRCQDVPVPQLAPLQVWLIALISTVQGHVDAWSIRLPSLIAFWLTGQLLYAYCRQFMGTVGSLGAGLMFLTTVGVQMQLGSGTALPIAAFFLALALFSWHIGWLHDWPDLIQWVVPYLALTLAILSSGLFPALVFASSLTCYLILRRKEEYALTFGHLAGLLGCIGLTGSWVLTYLSITGINPWWAGASPLGTANPLWSLVEHLVTFPLLVACTILLPWGLLLVVYLFADFRRHLGEARPAVQFISVCLLIPGALMWVDPRCTPSAALLLLPGITVLTAIVVQRSVESFPTSDWQFIWPTFLQGTVIVSFIGMGLAMALRGVLPEKMAHIPWETLVWSSMAMVCLSIVIMRSLGRHPHHGLWAMGATALLMTLSIAPPIRASLVPAPLATAPPLVIPRPLAGQMPEISLGSIRADVLLKFNQLLPRQPWPEDHETLDLRHHVFCFMESEHQNRRLPFSWKLISRQPVVPTPEFPQKQWLVLGRRADFVTPANYLAEPGGFVPQTSRPSEFGTR</sequence>
<feature type="transmembrane region" description="Helical" evidence="1">
    <location>
        <begin position="190"/>
        <end position="218"/>
    </location>
</feature>
<feature type="transmembrane region" description="Helical" evidence="1">
    <location>
        <begin position="403"/>
        <end position="422"/>
    </location>
</feature>
<keyword evidence="1" id="KW-0812">Transmembrane</keyword>
<gene>
    <name evidence="2" type="ORF">A6X21_02260</name>
</gene>
<keyword evidence="3" id="KW-1185">Reference proteome</keyword>
<dbReference type="OrthoDB" id="207594at2"/>
<evidence type="ECO:0000256" key="1">
    <source>
        <dbReference type="SAM" id="Phobius"/>
    </source>
</evidence>
<protein>
    <submittedName>
        <fullName evidence="2">Uncharacterized protein</fullName>
    </submittedName>
</protein>
<dbReference type="STRING" id="1841610.A6X21_02260"/>
<feature type="transmembrane region" description="Helical" evidence="1">
    <location>
        <begin position="278"/>
        <end position="302"/>
    </location>
</feature>
<keyword evidence="1" id="KW-0472">Membrane</keyword>
<keyword evidence="1" id="KW-1133">Transmembrane helix</keyword>
<proteinExistence type="predicted"/>
<feature type="transmembrane region" description="Helical" evidence="1">
    <location>
        <begin position="160"/>
        <end position="178"/>
    </location>
</feature>
<accession>A0A1C3ETD7</accession>
<dbReference type="RefSeq" id="WP_068845583.1">
    <property type="nucleotide sequence ID" value="NZ_LYDR01000020.1"/>
</dbReference>
<name>A0A1C3ETD7_9PLAN</name>
<evidence type="ECO:0000313" key="3">
    <source>
        <dbReference type="Proteomes" id="UP000094828"/>
    </source>
</evidence>
<dbReference type="Proteomes" id="UP000094828">
    <property type="component" value="Unassembled WGS sequence"/>
</dbReference>
<dbReference type="AlphaFoldDB" id="A0A1C3ETD7"/>
<dbReference type="EMBL" id="LYDR01000020">
    <property type="protein sequence ID" value="ODA36528.1"/>
    <property type="molecule type" value="Genomic_DNA"/>
</dbReference>
<feature type="transmembrane region" description="Helical" evidence="1">
    <location>
        <begin position="129"/>
        <end position="148"/>
    </location>
</feature>
<evidence type="ECO:0000313" key="2">
    <source>
        <dbReference type="EMBL" id="ODA36528.1"/>
    </source>
</evidence>
<feature type="transmembrane region" description="Helical" evidence="1">
    <location>
        <begin position="367"/>
        <end position="391"/>
    </location>
</feature>
<reference evidence="2 3" key="1">
    <citation type="submission" date="2016-05" db="EMBL/GenBank/DDBJ databases">
        <title>Genomic and physiological characterization of Planctopirus sp. isolated from fresh water lake.</title>
        <authorList>
            <person name="Subhash Y."/>
            <person name="Ramana C."/>
        </authorList>
    </citation>
    <scope>NUCLEOTIDE SEQUENCE [LARGE SCALE GENOMIC DNA]</scope>
    <source>
        <strain evidence="2 3">JC280</strain>
    </source>
</reference>
<feature type="transmembrane region" description="Helical" evidence="1">
    <location>
        <begin position="337"/>
        <end position="355"/>
    </location>
</feature>
<organism evidence="2 3">
    <name type="scientific">Planctopirus hydrillae</name>
    <dbReference type="NCBI Taxonomy" id="1841610"/>
    <lineage>
        <taxon>Bacteria</taxon>
        <taxon>Pseudomonadati</taxon>
        <taxon>Planctomycetota</taxon>
        <taxon>Planctomycetia</taxon>
        <taxon>Planctomycetales</taxon>
        <taxon>Planctomycetaceae</taxon>
        <taxon>Planctopirus</taxon>
    </lineage>
</organism>
<feature type="transmembrane region" description="Helical" evidence="1">
    <location>
        <begin position="230"/>
        <end position="258"/>
    </location>
</feature>
<comment type="caution">
    <text evidence="2">The sequence shown here is derived from an EMBL/GenBank/DDBJ whole genome shotgun (WGS) entry which is preliminary data.</text>
</comment>